<dbReference type="InterPro" id="IPR021927">
    <property type="entry name" value="DUF3540"/>
</dbReference>
<dbReference type="OrthoDB" id="6119047at2"/>
<accession>A0A430HS47</accession>
<gene>
    <name evidence="1" type="ORF">EJB06_04405</name>
</gene>
<dbReference type="Proteomes" id="UP000278085">
    <property type="component" value="Unassembled WGS sequence"/>
</dbReference>
<protein>
    <submittedName>
        <fullName evidence="1">DUF3540 domain-containing protein</fullName>
    </submittedName>
</protein>
<organism evidence="1 2">
    <name type="scientific">Massilia atriviolacea</name>
    <dbReference type="NCBI Taxonomy" id="2495579"/>
    <lineage>
        <taxon>Bacteria</taxon>
        <taxon>Pseudomonadati</taxon>
        <taxon>Pseudomonadota</taxon>
        <taxon>Betaproteobacteria</taxon>
        <taxon>Burkholderiales</taxon>
        <taxon>Oxalobacteraceae</taxon>
        <taxon>Telluria group</taxon>
        <taxon>Massilia</taxon>
    </lineage>
</organism>
<proteinExistence type="predicted"/>
<name>A0A430HS47_9BURK</name>
<dbReference type="Pfam" id="PF12059">
    <property type="entry name" value="DUF3540"/>
    <property type="match status" value="1"/>
</dbReference>
<keyword evidence="2" id="KW-1185">Reference proteome</keyword>
<evidence type="ECO:0000313" key="2">
    <source>
        <dbReference type="Proteomes" id="UP000278085"/>
    </source>
</evidence>
<dbReference type="EMBL" id="RXLQ01000002">
    <property type="protein sequence ID" value="RSZ60361.1"/>
    <property type="molecule type" value="Genomic_DNA"/>
</dbReference>
<dbReference type="AlphaFoldDB" id="A0A430HS47"/>
<evidence type="ECO:0000313" key="1">
    <source>
        <dbReference type="EMBL" id="RSZ60361.1"/>
    </source>
</evidence>
<sequence length="251" mass="27184">MEQPARPGRTRRGAPAGRTLVAMSCPPPFFERMFTMHTVLAPASALDAAIHTIATVVADLGHGNFLLDLHGGTLTCKRAASCLLHPDTGDKVLVSGPSRQQSYLIAVLERDSARTARVGVDGAMTIGYGGALQVLSDDAIRLESASLSLASGQLDIRADSAVVVAQELSYHGRQWQGALGVLRHTGQALEMLLDKVRQVARVCYRQVEQTDHLRAGQLDYQARDYVRLHGDHVMVTSDKLLKMDSKQIHLG</sequence>
<comment type="caution">
    <text evidence="1">The sequence shown here is derived from an EMBL/GenBank/DDBJ whole genome shotgun (WGS) entry which is preliminary data.</text>
</comment>
<reference evidence="1 2" key="1">
    <citation type="submission" date="2018-12" db="EMBL/GenBank/DDBJ databases">
        <authorList>
            <person name="Yang E."/>
        </authorList>
    </citation>
    <scope>NUCLEOTIDE SEQUENCE [LARGE SCALE GENOMIC DNA]</scope>
    <source>
        <strain evidence="1 2">SOD</strain>
    </source>
</reference>